<keyword evidence="3" id="KW-1185">Reference proteome</keyword>
<gene>
    <name evidence="2" type="ORF">BT63DRAFT_457382</name>
</gene>
<accession>A0A6A6U7G0</accession>
<protein>
    <submittedName>
        <fullName evidence="2">Uncharacterized protein</fullName>
    </submittedName>
</protein>
<evidence type="ECO:0000313" key="3">
    <source>
        <dbReference type="Proteomes" id="UP000799302"/>
    </source>
</evidence>
<name>A0A6A6U7G0_9PEZI</name>
<dbReference type="PANTHER" id="PTHR37540">
    <property type="entry name" value="TRANSCRIPTION FACTOR (ACR-2), PUTATIVE-RELATED-RELATED"/>
    <property type="match status" value="1"/>
</dbReference>
<dbReference type="EMBL" id="MU004237">
    <property type="protein sequence ID" value="KAF2668082.1"/>
    <property type="molecule type" value="Genomic_DNA"/>
</dbReference>
<dbReference type="Proteomes" id="UP000799302">
    <property type="component" value="Unassembled WGS sequence"/>
</dbReference>
<evidence type="ECO:0000256" key="1">
    <source>
        <dbReference type="SAM" id="MobiDB-lite"/>
    </source>
</evidence>
<feature type="region of interest" description="Disordered" evidence="1">
    <location>
        <begin position="39"/>
        <end position="72"/>
    </location>
</feature>
<dbReference type="OrthoDB" id="4158087at2759"/>
<organism evidence="2 3">
    <name type="scientific">Microthyrium microscopicum</name>
    <dbReference type="NCBI Taxonomy" id="703497"/>
    <lineage>
        <taxon>Eukaryota</taxon>
        <taxon>Fungi</taxon>
        <taxon>Dikarya</taxon>
        <taxon>Ascomycota</taxon>
        <taxon>Pezizomycotina</taxon>
        <taxon>Dothideomycetes</taxon>
        <taxon>Dothideomycetes incertae sedis</taxon>
        <taxon>Microthyriales</taxon>
        <taxon>Microthyriaceae</taxon>
        <taxon>Microthyrium</taxon>
    </lineage>
</organism>
<feature type="compositionally biased region" description="Basic residues" evidence="1">
    <location>
        <begin position="40"/>
        <end position="49"/>
    </location>
</feature>
<reference evidence="2" key="1">
    <citation type="journal article" date="2020" name="Stud. Mycol.">
        <title>101 Dothideomycetes genomes: a test case for predicting lifestyles and emergence of pathogens.</title>
        <authorList>
            <person name="Haridas S."/>
            <person name="Albert R."/>
            <person name="Binder M."/>
            <person name="Bloem J."/>
            <person name="Labutti K."/>
            <person name="Salamov A."/>
            <person name="Andreopoulos B."/>
            <person name="Baker S."/>
            <person name="Barry K."/>
            <person name="Bills G."/>
            <person name="Bluhm B."/>
            <person name="Cannon C."/>
            <person name="Castanera R."/>
            <person name="Culley D."/>
            <person name="Daum C."/>
            <person name="Ezra D."/>
            <person name="Gonzalez J."/>
            <person name="Henrissat B."/>
            <person name="Kuo A."/>
            <person name="Liang C."/>
            <person name="Lipzen A."/>
            <person name="Lutzoni F."/>
            <person name="Magnuson J."/>
            <person name="Mondo S."/>
            <person name="Nolan M."/>
            <person name="Ohm R."/>
            <person name="Pangilinan J."/>
            <person name="Park H.-J."/>
            <person name="Ramirez L."/>
            <person name="Alfaro M."/>
            <person name="Sun H."/>
            <person name="Tritt A."/>
            <person name="Yoshinaga Y."/>
            <person name="Zwiers L.-H."/>
            <person name="Turgeon B."/>
            <person name="Goodwin S."/>
            <person name="Spatafora J."/>
            <person name="Crous P."/>
            <person name="Grigoriev I."/>
        </authorList>
    </citation>
    <scope>NUCLEOTIDE SEQUENCE</scope>
    <source>
        <strain evidence="2">CBS 115976</strain>
    </source>
</reference>
<evidence type="ECO:0000313" key="2">
    <source>
        <dbReference type="EMBL" id="KAF2668082.1"/>
    </source>
</evidence>
<proteinExistence type="predicted"/>
<feature type="compositionally biased region" description="Basic and acidic residues" evidence="1">
    <location>
        <begin position="50"/>
        <end position="67"/>
    </location>
</feature>
<dbReference type="AlphaFoldDB" id="A0A6A6U7G0"/>
<sequence length="509" mass="56728">MAAAAAQRPAELQFLVSTGVEKPNENLRKFIRSHVMLGKNKGKKRPIGKKTKDTTNHESSSKSEGPRTARSGTLVPDVVLQQHLIPSTTDSRQLTVPAKFGWDLAPITFPDAVEAGTVDIFLKFSSIAKQLLFPLESCVFFENKAKSWIAPLTFDAVFMHTMIFMSRSYFDFHISGRSTAISKGILHHFTRALRLLRERLSGSDDQAMLSDSNMAAIMALSSHALLIGDVKSAKNHLEGLHKIVCIRGGLSSFLLNPKLLIDIMRCDIGMVLHHGFDPIFSKDNEFLMQYPNLTQLLELHEPSNSALQRENDELLDGLDTELCHAWGAISEFCSVINFVAGSKQYISLNIYLETMASVMYRLLSMSFDSGSVNEAVRLGLLAFASSVFLQWKSLGLSYAHLTHEFKSCLVRLALSQPPSRLYLWLLMVGTVSVLNPVDNAWLKPLLAANLASLELTSWQEMQPMLSSLLWINKIHDSPARTVFDSIIFYSGSASIQKQDVPVDIEYQSF</sequence>